<protein>
    <recommendedName>
        <fullName evidence="3">Butirosin biosynthesis protein H N-terminal domain-containing protein</fullName>
    </recommendedName>
</protein>
<gene>
    <name evidence="1" type="ORF">CBW65_06740</name>
</gene>
<keyword evidence="2" id="KW-1185">Reference proteome</keyword>
<proteinExistence type="predicted"/>
<sequence>MPLTYSLDKPVLLHYNNYNFDFLNCERALVCSYLVAHGFPFQWFLSDSWGFFYRSHTDFSINKAGEAPAWMNSLQRVYGIEITMLREEDLRATAETAINEDEALFIFVDGWHVPWYYAFQSKHEMHALAVVDVDKENDCLRMTDFWPTVFTDWMDAGVIDTAYQAGDKLMVRLTRPDFHYSDELFRTQMINCHALMVGGESDGEWAGLSGLQKFRGDLVAMGDTAKEHIADWWEFLKPINDVRSGFYEFLYYLEQHEPKLYQQQIDPELLTAVNETVIAWYALRNGMLKAKMTDTYSQKRILAALDKVILLEEKCAELLAKTL</sequence>
<dbReference type="KEGG" id="tum:CBW65_06740"/>
<evidence type="ECO:0000313" key="1">
    <source>
        <dbReference type="EMBL" id="ARU60823.1"/>
    </source>
</evidence>
<dbReference type="Proteomes" id="UP000195437">
    <property type="component" value="Chromosome"/>
</dbReference>
<reference evidence="2" key="1">
    <citation type="submission" date="2017-05" db="EMBL/GenBank/DDBJ databases">
        <authorList>
            <person name="Sung H."/>
        </authorList>
    </citation>
    <scope>NUCLEOTIDE SEQUENCE [LARGE SCALE GENOMIC DNA]</scope>
    <source>
        <strain evidence="2">AR23208</strain>
    </source>
</reference>
<accession>A0A1Y0INA8</accession>
<dbReference type="AlphaFoldDB" id="A0A1Y0INA8"/>
<organism evidence="1 2">
    <name type="scientific">Tumebacillus avium</name>
    <dbReference type="NCBI Taxonomy" id="1903704"/>
    <lineage>
        <taxon>Bacteria</taxon>
        <taxon>Bacillati</taxon>
        <taxon>Bacillota</taxon>
        <taxon>Bacilli</taxon>
        <taxon>Bacillales</taxon>
        <taxon>Alicyclobacillaceae</taxon>
        <taxon>Tumebacillus</taxon>
    </lineage>
</organism>
<evidence type="ECO:0000313" key="2">
    <source>
        <dbReference type="Proteomes" id="UP000195437"/>
    </source>
</evidence>
<dbReference type="EMBL" id="CP021434">
    <property type="protein sequence ID" value="ARU60823.1"/>
    <property type="molecule type" value="Genomic_DNA"/>
</dbReference>
<name>A0A1Y0INA8_9BACL</name>
<dbReference type="OrthoDB" id="2669584at2"/>
<dbReference type="RefSeq" id="WP_087456212.1">
    <property type="nucleotide sequence ID" value="NZ_CP021434.1"/>
</dbReference>
<evidence type="ECO:0008006" key="3">
    <source>
        <dbReference type="Google" id="ProtNLM"/>
    </source>
</evidence>